<protein>
    <submittedName>
        <fullName evidence="2">Uncharacterized protein</fullName>
    </submittedName>
</protein>
<comment type="caution">
    <text evidence="2">The sequence shown here is derived from an EMBL/GenBank/DDBJ whole genome shotgun (WGS) entry which is preliminary data.</text>
</comment>
<evidence type="ECO:0000313" key="3">
    <source>
        <dbReference type="Proteomes" id="UP001626550"/>
    </source>
</evidence>
<proteinExistence type="predicted"/>
<dbReference type="EMBL" id="JBJKFK010001034">
    <property type="protein sequence ID" value="KAL3314318.1"/>
    <property type="molecule type" value="Genomic_DNA"/>
</dbReference>
<keyword evidence="3" id="KW-1185">Reference proteome</keyword>
<dbReference type="AlphaFoldDB" id="A0ABD2Q3X5"/>
<evidence type="ECO:0000313" key="2">
    <source>
        <dbReference type="EMBL" id="KAL3314318.1"/>
    </source>
</evidence>
<feature type="region of interest" description="Disordered" evidence="1">
    <location>
        <begin position="18"/>
        <end position="44"/>
    </location>
</feature>
<accession>A0ABD2Q3X5</accession>
<organism evidence="2 3">
    <name type="scientific">Cichlidogyrus casuarinus</name>
    <dbReference type="NCBI Taxonomy" id="1844966"/>
    <lineage>
        <taxon>Eukaryota</taxon>
        <taxon>Metazoa</taxon>
        <taxon>Spiralia</taxon>
        <taxon>Lophotrochozoa</taxon>
        <taxon>Platyhelminthes</taxon>
        <taxon>Monogenea</taxon>
        <taxon>Monopisthocotylea</taxon>
        <taxon>Dactylogyridea</taxon>
        <taxon>Ancyrocephalidae</taxon>
        <taxon>Cichlidogyrus</taxon>
    </lineage>
</organism>
<reference evidence="2 3" key="1">
    <citation type="submission" date="2024-11" db="EMBL/GenBank/DDBJ databases">
        <title>Adaptive evolution of stress response genes in parasites aligns with host niche diversity.</title>
        <authorList>
            <person name="Hahn C."/>
            <person name="Resl P."/>
        </authorList>
    </citation>
    <scope>NUCLEOTIDE SEQUENCE [LARGE SCALE GENOMIC DNA]</scope>
    <source>
        <strain evidence="2">EGGRZ-B1_66</strain>
        <tissue evidence="2">Body</tissue>
    </source>
</reference>
<evidence type="ECO:0000256" key="1">
    <source>
        <dbReference type="SAM" id="MobiDB-lite"/>
    </source>
</evidence>
<dbReference type="Proteomes" id="UP001626550">
    <property type="component" value="Unassembled WGS sequence"/>
</dbReference>
<sequence length="78" mass="8677">MHNPQGYLKPVSAAYRNPPPPICMPASQSRKSFRSPGQVVGNFEEDPIDKSNIITEWQAGWNVTNAIQASHFSSFHAH</sequence>
<name>A0ABD2Q3X5_9PLAT</name>
<gene>
    <name evidence="2" type="ORF">Ciccas_007065</name>
</gene>